<dbReference type="NCBIfam" id="TIGR03506">
    <property type="entry name" value="FlgEFG_subfam"/>
    <property type="match status" value="2"/>
</dbReference>
<comment type="caution">
    <text evidence="11">The sequence shown here is derived from an EMBL/GenBank/DDBJ whole genome shotgun (WGS) entry which is preliminary data.</text>
</comment>
<keyword evidence="11" id="KW-0969">Cilium</keyword>
<keyword evidence="4 7" id="KW-0975">Bacterial flagellum</keyword>
<feature type="domain" description="Flagellar basal-body/hook protein C-terminal" evidence="9">
    <location>
        <begin position="219"/>
        <end position="262"/>
    </location>
</feature>
<evidence type="ECO:0000259" key="8">
    <source>
        <dbReference type="Pfam" id="PF00460"/>
    </source>
</evidence>
<name>A0A0E2E3M6_TREDN</name>
<dbReference type="GO" id="GO:0009426">
    <property type="term" value="C:bacterial-type flagellum basal body, distal rod"/>
    <property type="evidence" value="ECO:0007669"/>
    <property type="project" value="UniProtKB-UniRule"/>
</dbReference>
<evidence type="ECO:0000259" key="9">
    <source>
        <dbReference type="Pfam" id="PF06429"/>
    </source>
</evidence>
<keyword evidence="11" id="KW-0966">Cell projection</keyword>
<evidence type="ECO:0000259" key="10">
    <source>
        <dbReference type="Pfam" id="PF22692"/>
    </source>
</evidence>
<dbReference type="InterPro" id="IPR037925">
    <property type="entry name" value="FlgE/F/G-like"/>
</dbReference>
<dbReference type="PANTHER" id="PTHR30435:SF19">
    <property type="entry name" value="FLAGELLAR BASAL-BODY ROD PROTEIN FLGG"/>
    <property type="match status" value="1"/>
</dbReference>
<dbReference type="InterPro" id="IPR012834">
    <property type="entry name" value="FlgG_G_neg"/>
</dbReference>
<dbReference type="EMBL" id="AGDV01000021">
    <property type="protein sequence ID" value="EMB30691.1"/>
    <property type="molecule type" value="Genomic_DNA"/>
</dbReference>
<reference evidence="11" key="1">
    <citation type="submission" date="2012-01" db="EMBL/GenBank/DDBJ databases">
        <title>The Genome Sequence of Treponema denticola H-22.</title>
        <authorList>
            <consortium name="The Broad Institute Genome Sequencing Platform"/>
            <person name="Earl A."/>
            <person name="Ward D."/>
            <person name="Feldgarden M."/>
            <person name="Gevers D."/>
            <person name="Blanton J.M."/>
            <person name="Fenno C.J."/>
            <person name="Baranova O.V."/>
            <person name="Mathney J."/>
            <person name="Dewhirst F.E."/>
            <person name="Izard J."/>
            <person name="Young S.K."/>
            <person name="Zeng Q."/>
            <person name="Gargeya S."/>
            <person name="Fitzgerald M."/>
            <person name="Haas B."/>
            <person name="Abouelleil A."/>
            <person name="Alvarado L."/>
            <person name="Arachchi H.M."/>
            <person name="Berlin A."/>
            <person name="Chapman S.B."/>
            <person name="Gearin G."/>
            <person name="Goldberg J."/>
            <person name="Griggs A."/>
            <person name="Gujja S."/>
            <person name="Hansen M."/>
            <person name="Heiman D."/>
            <person name="Howarth C."/>
            <person name="Larimer J."/>
            <person name="Lui A."/>
            <person name="MacDonald P.J.P."/>
            <person name="McCowen C."/>
            <person name="Montmayeur A."/>
            <person name="Murphy C."/>
            <person name="Neiman D."/>
            <person name="Pearson M."/>
            <person name="Priest M."/>
            <person name="Roberts A."/>
            <person name="Saif S."/>
            <person name="Shea T."/>
            <person name="Sisk P."/>
            <person name="Stolte C."/>
            <person name="Sykes S."/>
            <person name="Wortman J."/>
            <person name="Nusbaum C."/>
            <person name="Birren B."/>
        </authorList>
    </citation>
    <scope>NUCLEOTIDE SEQUENCE [LARGE SCALE GENOMIC DNA]</scope>
    <source>
        <strain evidence="11">H-22</strain>
    </source>
</reference>
<dbReference type="SUPFAM" id="SSF117143">
    <property type="entry name" value="Flagellar hook protein flgE"/>
    <property type="match status" value="1"/>
</dbReference>
<dbReference type="InterPro" id="IPR053967">
    <property type="entry name" value="LlgE_F_G-like_D1"/>
</dbReference>
<accession>A0A0E2E3M6</accession>
<proteinExistence type="inferred from homology"/>
<keyword evidence="11" id="KW-0282">Flagellum</keyword>
<evidence type="ECO:0000256" key="7">
    <source>
        <dbReference type="RuleBase" id="RU362116"/>
    </source>
</evidence>
<dbReference type="GeneID" id="2740987"/>
<dbReference type="InterPro" id="IPR020013">
    <property type="entry name" value="Flagellar_FlgE/F/G"/>
</dbReference>
<dbReference type="InterPro" id="IPR010930">
    <property type="entry name" value="Flg_bb/hook_C_dom"/>
</dbReference>
<gene>
    <name evidence="11" type="ORF">HMPREF9726_02376</name>
</gene>
<dbReference type="Pfam" id="PF06429">
    <property type="entry name" value="Flg_bbr_C"/>
    <property type="match status" value="1"/>
</dbReference>
<dbReference type="PANTHER" id="PTHR30435">
    <property type="entry name" value="FLAGELLAR PROTEIN"/>
    <property type="match status" value="1"/>
</dbReference>
<evidence type="ECO:0000256" key="3">
    <source>
        <dbReference type="ARBA" id="ARBA00017948"/>
    </source>
</evidence>
<dbReference type="InterPro" id="IPR019776">
    <property type="entry name" value="Flagellar_basal_body_rod_CS"/>
</dbReference>
<dbReference type="NCBIfam" id="NF009456">
    <property type="entry name" value="PRK12816.1"/>
    <property type="match status" value="1"/>
</dbReference>
<dbReference type="RefSeq" id="WP_002670463.1">
    <property type="nucleotide sequence ID" value="NZ_CM001795.1"/>
</dbReference>
<dbReference type="InterPro" id="IPR001444">
    <property type="entry name" value="Flag_bb_rod_N"/>
</dbReference>
<comment type="similarity">
    <text evidence="2 7">Belongs to the flagella basal body rod proteins family.</text>
</comment>
<dbReference type="Pfam" id="PF22692">
    <property type="entry name" value="LlgE_F_G_D1"/>
    <property type="match status" value="1"/>
</dbReference>
<dbReference type="NCBIfam" id="TIGR02488">
    <property type="entry name" value="flgG_G_neg"/>
    <property type="match status" value="1"/>
</dbReference>
<evidence type="ECO:0000256" key="2">
    <source>
        <dbReference type="ARBA" id="ARBA00009677"/>
    </source>
</evidence>
<evidence type="ECO:0000256" key="1">
    <source>
        <dbReference type="ARBA" id="ARBA00004117"/>
    </source>
</evidence>
<feature type="domain" description="Flagellar hook protein FlgE/F/G-like D1" evidence="10">
    <location>
        <begin position="96"/>
        <end position="161"/>
    </location>
</feature>
<evidence type="ECO:0000313" key="11">
    <source>
        <dbReference type="EMBL" id="EMB30691.1"/>
    </source>
</evidence>
<dbReference type="AlphaFoldDB" id="A0A0E2E3M6"/>
<evidence type="ECO:0000256" key="5">
    <source>
        <dbReference type="ARBA" id="ARBA00025933"/>
    </source>
</evidence>
<dbReference type="HOGENOM" id="CLU_013687_0_1_12"/>
<protein>
    <recommendedName>
        <fullName evidence="3 6">Flagellar basal-body rod protein FlgG</fullName>
    </recommendedName>
</protein>
<feature type="domain" description="Flagellar basal body rod protein N-terminal" evidence="8">
    <location>
        <begin position="7"/>
        <end position="35"/>
    </location>
</feature>
<organism evidence="11">
    <name type="scientific">Treponema denticola H-22</name>
    <dbReference type="NCBI Taxonomy" id="999432"/>
    <lineage>
        <taxon>Bacteria</taxon>
        <taxon>Pseudomonadati</taxon>
        <taxon>Spirochaetota</taxon>
        <taxon>Spirochaetia</taxon>
        <taxon>Spirochaetales</taxon>
        <taxon>Treponemataceae</taxon>
        <taxon>Treponema</taxon>
    </lineage>
</organism>
<dbReference type="Pfam" id="PF00460">
    <property type="entry name" value="Flg_bb_rod"/>
    <property type="match status" value="1"/>
</dbReference>
<dbReference type="PROSITE" id="PS00588">
    <property type="entry name" value="FLAGELLA_BB_ROD"/>
    <property type="match status" value="1"/>
</dbReference>
<dbReference type="Proteomes" id="UP000011705">
    <property type="component" value="Chromosome"/>
</dbReference>
<comment type="subcellular location">
    <subcellularLocation>
        <location evidence="1 7">Bacterial flagellum basal body</location>
    </subcellularLocation>
</comment>
<evidence type="ECO:0000256" key="6">
    <source>
        <dbReference type="NCBIfam" id="TIGR02488"/>
    </source>
</evidence>
<dbReference type="PATRIC" id="fig|999432.5.peg.2471"/>
<sequence length="264" mass="28792">MVRSLWTAATGMNTQQANIDTVANNLANVNTSGFKKQRAEFEDLIYQTVKTAGTPATEDTITPVGVQMGHGARLAATQRIFEQGSLQNTGVTSDIAIQGEGFFRVLQYDGTYAYTRDGSFKIDADRQLVTSNGLRVLPEIIFPEGYRENTIAVSRDGRVTVKVGDIDDPIEVGQIELYRFQNNAGLSAEGSNLFRQTPASGTAIPGRPGFTGFGRTEHKFLEMSNVSTVSEMVNMIVAQRAYEFNSKAIQTSDNMLGTAVSLKR</sequence>
<evidence type="ECO:0000256" key="4">
    <source>
        <dbReference type="ARBA" id="ARBA00023143"/>
    </source>
</evidence>
<comment type="subunit">
    <text evidence="5">The basal body constitutes a major portion of the flagellar organelle and consists of four rings (L,P,S, and M) mounted on a central rod. The rod consists of about 26 subunits of FlgG in the distal portion, and FlgB, FlgC and FlgF are thought to build up the proximal portion of the rod with about 6 subunits each.</text>
</comment>
<dbReference type="GO" id="GO:0071978">
    <property type="term" value="P:bacterial-type flagellum-dependent swarming motility"/>
    <property type="evidence" value="ECO:0007669"/>
    <property type="project" value="TreeGrafter"/>
</dbReference>